<proteinExistence type="predicted"/>
<organism evidence="1 2">
    <name type="scientific">Tomitella cavernea</name>
    <dbReference type="NCBI Taxonomy" id="1387982"/>
    <lineage>
        <taxon>Bacteria</taxon>
        <taxon>Bacillati</taxon>
        <taxon>Actinomycetota</taxon>
        <taxon>Actinomycetes</taxon>
        <taxon>Mycobacteriales</taxon>
        <taxon>Tomitella</taxon>
    </lineage>
</organism>
<reference evidence="2" key="1">
    <citation type="journal article" date="2019" name="Int. J. Syst. Evol. Microbiol.">
        <title>The Global Catalogue of Microorganisms (GCM) 10K type strain sequencing project: providing services to taxonomists for standard genome sequencing and annotation.</title>
        <authorList>
            <consortium name="The Broad Institute Genomics Platform"/>
            <consortium name="The Broad Institute Genome Sequencing Center for Infectious Disease"/>
            <person name="Wu L."/>
            <person name="Ma J."/>
        </authorList>
    </citation>
    <scope>NUCLEOTIDE SEQUENCE [LARGE SCALE GENOMIC DNA]</scope>
    <source>
        <strain evidence="2">JCM 18542</strain>
    </source>
</reference>
<keyword evidence="2" id="KW-1185">Reference proteome</keyword>
<comment type="caution">
    <text evidence="1">The sequence shown here is derived from an EMBL/GenBank/DDBJ whole genome shotgun (WGS) entry which is preliminary data.</text>
</comment>
<evidence type="ECO:0000313" key="2">
    <source>
        <dbReference type="Proteomes" id="UP001500839"/>
    </source>
</evidence>
<name>A0ABP9CFD2_9ACTN</name>
<evidence type="ECO:0000313" key="1">
    <source>
        <dbReference type="EMBL" id="GAA4809566.1"/>
    </source>
</evidence>
<sequence length="134" mass="14306">MNDGAGTDLRAGFQPEQMSERGRHLWDALASGFKADAGRLVLLAEACRLVASLDQLDRLISGEDSAWAQIDAPDGDGEYVLRIDGALSERRSVMGVLRLTIRQLETEETTSEGGGLLDALAAARAERLATAPVP</sequence>
<dbReference type="EMBL" id="BAABKQ010000001">
    <property type="protein sequence ID" value="GAA4809566.1"/>
    <property type="molecule type" value="Genomic_DNA"/>
</dbReference>
<dbReference type="RefSeq" id="WP_200170750.1">
    <property type="nucleotide sequence ID" value="NZ_BAABKQ010000001.1"/>
</dbReference>
<accession>A0ABP9CFD2</accession>
<dbReference type="Proteomes" id="UP001500839">
    <property type="component" value="Unassembled WGS sequence"/>
</dbReference>
<evidence type="ECO:0008006" key="3">
    <source>
        <dbReference type="Google" id="ProtNLM"/>
    </source>
</evidence>
<protein>
    <recommendedName>
        <fullName evidence="3">Terminase small subunit</fullName>
    </recommendedName>
</protein>
<gene>
    <name evidence="1" type="ORF">GCM10023353_11980</name>
</gene>